<keyword evidence="2 5" id="KW-0812">Transmembrane</keyword>
<feature type="transmembrane region" description="Helical" evidence="5">
    <location>
        <begin position="240"/>
        <end position="264"/>
    </location>
</feature>
<proteinExistence type="predicted"/>
<dbReference type="eggNOG" id="COG2116">
    <property type="taxonomic scope" value="Bacteria"/>
</dbReference>
<dbReference type="STRING" id="1123360.thalar_01220"/>
<dbReference type="InterPro" id="IPR000292">
    <property type="entry name" value="For/NO2_transpt"/>
</dbReference>
<dbReference type="EMBL" id="AONI01000009">
    <property type="protein sequence ID" value="EPX79884.1"/>
    <property type="molecule type" value="Genomic_DNA"/>
</dbReference>
<feature type="transmembrane region" description="Helical" evidence="5">
    <location>
        <begin position="87"/>
        <end position="112"/>
    </location>
</feature>
<feature type="transmembrane region" description="Helical" evidence="5">
    <location>
        <begin position="198"/>
        <end position="220"/>
    </location>
</feature>
<gene>
    <name evidence="6" type="ORF">thalar_01220</name>
</gene>
<organism evidence="6 7">
    <name type="scientific">Litoreibacter arenae DSM 19593</name>
    <dbReference type="NCBI Taxonomy" id="1123360"/>
    <lineage>
        <taxon>Bacteria</taxon>
        <taxon>Pseudomonadati</taxon>
        <taxon>Pseudomonadota</taxon>
        <taxon>Alphaproteobacteria</taxon>
        <taxon>Rhodobacterales</taxon>
        <taxon>Roseobacteraceae</taxon>
        <taxon>Litoreibacter</taxon>
    </lineage>
</organism>
<dbReference type="GO" id="GO:0015499">
    <property type="term" value="F:formate transmembrane transporter activity"/>
    <property type="evidence" value="ECO:0007669"/>
    <property type="project" value="TreeGrafter"/>
</dbReference>
<comment type="caution">
    <text evidence="6">The sequence shown here is derived from an EMBL/GenBank/DDBJ whole genome shotgun (WGS) entry which is preliminary data.</text>
</comment>
<dbReference type="Gene3D" id="1.20.1080.10">
    <property type="entry name" value="Glycerol uptake facilitator protein"/>
    <property type="match status" value="1"/>
</dbReference>
<keyword evidence="7" id="KW-1185">Reference proteome</keyword>
<evidence type="ECO:0000256" key="1">
    <source>
        <dbReference type="ARBA" id="ARBA00004141"/>
    </source>
</evidence>
<evidence type="ECO:0000256" key="3">
    <source>
        <dbReference type="ARBA" id="ARBA00022989"/>
    </source>
</evidence>
<dbReference type="GO" id="GO:0005886">
    <property type="term" value="C:plasma membrane"/>
    <property type="evidence" value="ECO:0007669"/>
    <property type="project" value="TreeGrafter"/>
</dbReference>
<evidence type="ECO:0000256" key="2">
    <source>
        <dbReference type="ARBA" id="ARBA00022692"/>
    </source>
</evidence>
<feature type="transmembrane region" description="Helical" evidence="5">
    <location>
        <begin position="174"/>
        <end position="191"/>
    </location>
</feature>
<dbReference type="InterPro" id="IPR023271">
    <property type="entry name" value="Aquaporin-like"/>
</dbReference>
<keyword evidence="3 5" id="KW-1133">Transmembrane helix</keyword>
<dbReference type="PANTHER" id="PTHR30520:SF2">
    <property type="entry name" value="INNER MEMBRANE PROTEIN YFDC"/>
    <property type="match status" value="1"/>
</dbReference>
<dbReference type="RefSeq" id="WP_021099790.1">
    <property type="nucleotide sequence ID" value="NZ_KE557306.1"/>
</dbReference>
<accession>S9S0W5</accession>
<name>S9S0W5_9RHOB</name>
<keyword evidence="4 5" id="KW-0472">Membrane</keyword>
<dbReference type="Pfam" id="PF01226">
    <property type="entry name" value="Form_Nir_trans"/>
    <property type="match status" value="1"/>
</dbReference>
<feature type="transmembrane region" description="Helical" evidence="5">
    <location>
        <begin position="124"/>
        <end position="146"/>
    </location>
</feature>
<dbReference type="AlphaFoldDB" id="S9S0W5"/>
<sequence>MSPKTRREKAKENRSIEEAKSLGAKLIFEVVRQEGEEELSRPILSLMWSGVAAGIMISLSVLGEAIFRTHLPDTEARFLLENLGYSLGFMVVILGGMQLFTENTITTVLPLMSRPGTRMLWRVARLWGVVLAANVAGAFVIATFYAHTPALPANLMPALMELSHHATGMPPAESFFRAIPAGVIIAALVWMMPNSEGFGFWVILVFTWLIAAGDFTHVIAGSVEMALLMVTGELGFWSALTGFFLPVLAGNVIGGTVIFTLITYGQVRHELHR</sequence>
<dbReference type="PANTHER" id="PTHR30520">
    <property type="entry name" value="FORMATE TRANSPORTER-RELATED"/>
    <property type="match status" value="1"/>
</dbReference>
<dbReference type="HOGENOM" id="CLU_061519_1_0_5"/>
<dbReference type="PATRIC" id="fig|1123360.3.peg.1209"/>
<evidence type="ECO:0000313" key="6">
    <source>
        <dbReference type="EMBL" id="EPX79884.1"/>
    </source>
</evidence>
<dbReference type="Proteomes" id="UP000015351">
    <property type="component" value="Unassembled WGS sequence"/>
</dbReference>
<reference evidence="7" key="1">
    <citation type="journal article" date="2013" name="Stand. Genomic Sci.">
        <title>Genome sequence of the Litoreibacter arenae type strain (DSM 19593(T)), a member of the Roseobacter clade isolated from sea sand.</title>
        <authorList>
            <person name="Riedel T."/>
            <person name="Fiebig A."/>
            <person name="Petersen J."/>
            <person name="Gronow S."/>
            <person name="Kyrpides N.C."/>
            <person name="Goker M."/>
            <person name="Klenk H.P."/>
        </authorList>
    </citation>
    <scope>NUCLEOTIDE SEQUENCE [LARGE SCALE GENOMIC DNA]</scope>
    <source>
        <strain evidence="7">DSM 19593</strain>
    </source>
</reference>
<feature type="transmembrane region" description="Helical" evidence="5">
    <location>
        <begin position="46"/>
        <end position="67"/>
    </location>
</feature>
<evidence type="ECO:0000313" key="7">
    <source>
        <dbReference type="Proteomes" id="UP000015351"/>
    </source>
</evidence>
<dbReference type="OrthoDB" id="261587at2"/>
<evidence type="ECO:0000256" key="4">
    <source>
        <dbReference type="ARBA" id="ARBA00023136"/>
    </source>
</evidence>
<evidence type="ECO:0000256" key="5">
    <source>
        <dbReference type="SAM" id="Phobius"/>
    </source>
</evidence>
<protein>
    <submittedName>
        <fullName evidence="6">Transport</fullName>
    </submittedName>
</protein>
<comment type="subcellular location">
    <subcellularLocation>
        <location evidence="1">Membrane</location>
        <topology evidence="1">Multi-pass membrane protein</topology>
    </subcellularLocation>
</comment>